<reference evidence="3" key="1">
    <citation type="journal article" date="2012" name="Science">
        <title>The Paleozoic origin of enzymatic lignin decomposition reconstructed from 31 fungal genomes.</title>
        <authorList>
            <person name="Floudas D."/>
            <person name="Binder M."/>
            <person name="Riley R."/>
            <person name="Barry K."/>
            <person name="Blanchette R.A."/>
            <person name="Henrissat B."/>
            <person name="Martinez A.T."/>
            <person name="Otillar R."/>
            <person name="Spatafora J.W."/>
            <person name="Yadav J.S."/>
            <person name="Aerts A."/>
            <person name="Benoit I."/>
            <person name="Boyd A."/>
            <person name="Carlson A."/>
            <person name="Copeland A."/>
            <person name="Coutinho P.M."/>
            <person name="de Vries R.P."/>
            <person name="Ferreira P."/>
            <person name="Findley K."/>
            <person name="Foster B."/>
            <person name="Gaskell J."/>
            <person name="Glotzer D."/>
            <person name="Gorecki P."/>
            <person name="Heitman J."/>
            <person name="Hesse C."/>
            <person name="Hori C."/>
            <person name="Igarashi K."/>
            <person name="Jurgens J.A."/>
            <person name="Kallen N."/>
            <person name="Kersten P."/>
            <person name="Kohler A."/>
            <person name="Kuees U."/>
            <person name="Kumar T.K.A."/>
            <person name="Kuo A."/>
            <person name="LaButti K."/>
            <person name="Larrondo L.F."/>
            <person name="Lindquist E."/>
            <person name="Ling A."/>
            <person name="Lombard V."/>
            <person name="Lucas S."/>
            <person name="Lundell T."/>
            <person name="Martin R."/>
            <person name="McLaughlin D.J."/>
            <person name="Morgenstern I."/>
            <person name="Morin E."/>
            <person name="Murat C."/>
            <person name="Nagy L.G."/>
            <person name="Nolan M."/>
            <person name="Ohm R.A."/>
            <person name="Patyshakuliyeva A."/>
            <person name="Rokas A."/>
            <person name="Ruiz-Duenas F.J."/>
            <person name="Sabat G."/>
            <person name="Salamov A."/>
            <person name="Samejima M."/>
            <person name="Schmutz J."/>
            <person name="Slot J.C."/>
            <person name="St John F."/>
            <person name="Stenlid J."/>
            <person name="Sun H."/>
            <person name="Sun S."/>
            <person name="Syed K."/>
            <person name="Tsang A."/>
            <person name="Wiebenga A."/>
            <person name="Young D."/>
            <person name="Pisabarro A."/>
            <person name="Eastwood D.C."/>
            <person name="Martin F."/>
            <person name="Cullen D."/>
            <person name="Grigoriev I.V."/>
            <person name="Hibbett D.S."/>
        </authorList>
    </citation>
    <scope>NUCLEOTIDE SEQUENCE [LARGE SCALE GENOMIC DNA]</scope>
    <source>
        <strain evidence="3">TFB10046</strain>
    </source>
</reference>
<evidence type="ECO:0000256" key="1">
    <source>
        <dbReference type="SAM" id="MobiDB-lite"/>
    </source>
</evidence>
<feature type="region of interest" description="Disordered" evidence="1">
    <location>
        <begin position="1"/>
        <end position="62"/>
    </location>
</feature>
<dbReference type="OrthoDB" id="2212237at2759"/>
<dbReference type="Proteomes" id="UP000006514">
    <property type="component" value="Unassembled WGS sequence"/>
</dbReference>
<dbReference type="eggNOG" id="ENOG502S9G7">
    <property type="taxonomic scope" value="Eukaryota"/>
</dbReference>
<dbReference type="KEGG" id="adl:AURDEDRAFT_116757"/>
<keyword evidence="3" id="KW-1185">Reference proteome</keyword>
<dbReference type="InParanoid" id="J0LHF2"/>
<feature type="region of interest" description="Disordered" evidence="1">
    <location>
        <begin position="223"/>
        <end position="246"/>
    </location>
</feature>
<dbReference type="OMA" id="WGIKILD"/>
<accession>J0LHF2</accession>
<evidence type="ECO:0000313" key="2">
    <source>
        <dbReference type="EMBL" id="EJD37506.1"/>
    </source>
</evidence>
<dbReference type="AlphaFoldDB" id="J0LHF2"/>
<organism evidence="2 3">
    <name type="scientific">Auricularia subglabra (strain TFB-10046 / SS5)</name>
    <name type="common">White-rot fungus</name>
    <name type="synonym">Auricularia delicata (strain TFB10046)</name>
    <dbReference type="NCBI Taxonomy" id="717982"/>
    <lineage>
        <taxon>Eukaryota</taxon>
        <taxon>Fungi</taxon>
        <taxon>Dikarya</taxon>
        <taxon>Basidiomycota</taxon>
        <taxon>Agaricomycotina</taxon>
        <taxon>Agaricomycetes</taxon>
        <taxon>Auriculariales</taxon>
        <taxon>Auriculariaceae</taxon>
        <taxon>Auricularia</taxon>
    </lineage>
</organism>
<dbReference type="EMBL" id="JH687839">
    <property type="protein sequence ID" value="EJD37506.1"/>
    <property type="molecule type" value="Genomic_DNA"/>
</dbReference>
<gene>
    <name evidence="2" type="ORF">AURDEDRAFT_116757</name>
</gene>
<feature type="compositionally biased region" description="Low complexity" evidence="1">
    <location>
        <begin position="33"/>
        <end position="57"/>
    </location>
</feature>
<sequence length="246" mass="27322">MSKPLNYARWDNIDVDTDSDDDAPRAPSPAPVPTAATTGNRAASAASASSSTQAQPTPHETAQTVQAIKIYCELDKRRHPGAPWVPVTIPATHPVFSEPALPVSRRLDLPLAMWREGTKSADRADLDCQMATYLAIDDRTAFAPPRWQAYVGTVIVARLDRKPLSSQHLEGFWMYNDAILDAMGDSHTGVINERRWLGRPQFERWWRNYVKERHEGSAEFLRLNGMPAPEPGSADDFSNPGSPYEV</sequence>
<proteinExistence type="predicted"/>
<name>J0LHF2_AURST</name>
<protein>
    <submittedName>
        <fullName evidence="2">Uncharacterized protein</fullName>
    </submittedName>
</protein>
<evidence type="ECO:0000313" key="3">
    <source>
        <dbReference type="Proteomes" id="UP000006514"/>
    </source>
</evidence>